<dbReference type="SUPFAM" id="SSF54928">
    <property type="entry name" value="RNA-binding domain, RBD"/>
    <property type="match status" value="1"/>
</dbReference>
<evidence type="ECO:0000313" key="9">
    <source>
        <dbReference type="EnsemblMetazoa" id="CJA39398.1"/>
    </source>
</evidence>
<dbReference type="InterPro" id="IPR035979">
    <property type="entry name" value="RBD_domain_sf"/>
</dbReference>
<evidence type="ECO:0000256" key="3">
    <source>
        <dbReference type="ARBA" id="ARBA00022737"/>
    </source>
</evidence>
<accession>A0A8R1IRI9</accession>
<evidence type="ECO:0000256" key="2">
    <source>
        <dbReference type="ARBA" id="ARBA00022664"/>
    </source>
</evidence>
<dbReference type="PROSITE" id="PS50102">
    <property type="entry name" value="RRM"/>
    <property type="match status" value="1"/>
</dbReference>
<evidence type="ECO:0000259" key="8">
    <source>
        <dbReference type="PROSITE" id="PS50102"/>
    </source>
</evidence>
<dbReference type="CDD" id="cd12282">
    <property type="entry name" value="RRM2_TatSF1_like"/>
    <property type="match status" value="1"/>
</dbReference>
<dbReference type="InterPro" id="IPR000504">
    <property type="entry name" value="RRM_dom"/>
</dbReference>
<evidence type="ECO:0000256" key="5">
    <source>
        <dbReference type="ARBA" id="ARBA00023187"/>
    </source>
</evidence>
<evidence type="ECO:0000256" key="1">
    <source>
        <dbReference type="ARBA" id="ARBA00007747"/>
    </source>
</evidence>
<dbReference type="InterPro" id="IPR034393">
    <property type="entry name" value="TatSF1-like"/>
</dbReference>
<sequence>MFTQEQMRRNAALMLDLKEEMEQSCAKYGTVKKVIVYDNHPDGIVSVSFTTTDESDNAVKYLNGRVVDGRRLTAELWDGKTKYKVEETEEEAERRHAEFEKYISGNEKKENDGEQVVK</sequence>
<dbReference type="GO" id="GO:0000398">
    <property type="term" value="P:mRNA splicing, via spliceosome"/>
    <property type="evidence" value="ECO:0007669"/>
    <property type="project" value="UniProtKB-ARBA"/>
</dbReference>
<evidence type="ECO:0000256" key="4">
    <source>
        <dbReference type="ARBA" id="ARBA00022884"/>
    </source>
</evidence>
<dbReference type="Pfam" id="PF00076">
    <property type="entry name" value="RRM_1"/>
    <property type="match status" value="1"/>
</dbReference>
<reference evidence="9" key="2">
    <citation type="submission" date="2022-06" db="UniProtKB">
        <authorList>
            <consortium name="EnsemblMetazoa"/>
        </authorList>
    </citation>
    <scope>IDENTIFICATION</scope>
    <source>
        <strain evidence="9">DF5081</strain>
    </source>
</reference>
<evidence type="ECO:0000256" key="7">
    <source>
        <dbReference type="SAM" id="MobiDB-lite"/>
    </source>
</evidence>
<organism evidence="9 10">
    <name type="scientific">Caenorhabditis japonica</name>
    <dbReference type="NCBI Taxonomy" id="281687"/>
    <lineage>
        <taxon>Eukaryota</taxon>
        <taxon>Metazoa</taxon>
        <taxon>Ecdysozoa</taxon>
        <taxon>Nematoda</taxon>
        <taxon>Chromadorea</taxon>
        <taxon>Rhabditida</taxon>
        <taxon>Rhabditina</taxon>
        <taxon>Rhabditomorpha</taxon>
        <taxon>Rhabditoidea</taxon>
        <taxon>Rhabditidae</taxon>
        <taxon>Peloderinae</taxon>
        <taxon>Caenorhabditis</taxon>
    </lineage>
</organism>
<dbReference type="PANTHER" id="PTHR15608:SF0">
    <property type="entry name" value="HIV TAT-SPECIFIC FACTOR 1"/>
    <property type="match status" value="1"/>
</dbReference>
<dbReference type="PANTHER" id="PTHR15608">
    <property type="entry name" value="SPLICING FACTOR U2AF-ASSOCIATED PROTEIN 2"/>
    <property type="match status" value="1"/>
</dbReference>
<dbReference type="GO" id="GO:0005684">
    <property type="term" value="C:U2-type spliceosomal complex"/>
    <property type="evidence" value="ECO:0007669"/>
    <property type="project" value="TreeGrafter"/>
</dbReference>
<dbReference type="Proteomes" id="UP000005237">
    <property type="component" value="Unassembled WGS sequence"/>
</dbReference>
<dbReference type="Gene3D" id="3.30.70.330">
    <property type="match status" value="1"/>
</dbReference>
<reference evidence="10" key="1">
    <citation type="submission" date="2010-08" db="EMBL/GenBank/DDBJ databases">
        <authorList>
            <consortium name="Caenorhabditis japonica Sequencing Consortium"/>
            <person name="Wilson R.K."/>
        </authorList>
    </citation>
    <scope>NUCLEOTIDE SEQUENCE [LARGE SCALE GENOMIC DNA]</scope>
    <source>
        <strain evidence="10">DF5081</strain>
    </source>
</reference>
<dbReference type="InterPro" id="IPR012677">
    <property type="entry name" value="Nucleotide-bd_a/b_plait_sf"/>
</dbReference>
<dbReference type="GO" id="GO:0003723">
    <property type="term" value="F:RNA binding"/>
    <property type="evidence" value="ECO:0007669"/>
    <property type="project" value="UniProtKB-UniRule"/>
</dbReference>
<name>A0A8R1IRI9_CAEJA</name>
<feature type="region of interest" description="Disordered" evidence="7">
    <location>
        <begin position="87"/>
        <end position="118"/>
    </location>
</feature>
<dbReference type="EnsemblMetazoa" id="CJA39398.1">
    <property type="protein sequence ID" value="CJA39398.1"/>
    <property type="gene ID" value="WBGene00215245"/>
</dbReference>
<keyword evidence="2" id="KW-0507">mRNA processing</keyword>
<feature type="domain" description="RRM" evidence="8">
    <location>
        <begin position="16"/>
        <end position="79"/>
    </location>
</feature>
<evidence type="ECO:0000313" key="10">
    <source>
        <dbReference type="Proteomes" id="UP000005237"/>
    </source>
</evidence>
<comment type="similarity">
    <text evidence="1">Belongs to the HTATSF1 family.</text>
</comment>
<dbReference type="GO" id="GO:0005686">
    <property type="term" value="C:U2 snRNP"/>
    <property type="evidence" value="ECO:0007669"/>
    <property type="project" value="TreeGrafter"/>
</dbReference>
<keyword evidence="4 6" id="KW-0694">RNA-binding</keyword>
<keyword evidence="10" id="KW-1185">Reference proteome</keyword>
<keyword evidence="5" id="KW-0508">mRNA splicing</keyword>
<keyword evidence="3" id="KW-0677">Repeat</keyword>
<evidence type="ECO:0000256" key="6">
    <source>
        <dbReference type="PROSITE-ProRule" id="PRU00176"/>
    </source>
</evidence>
<protein>
    <submittedName>
        <fullName evidence="9">RRM domain-containing protein</fullName>
    </submittedName>
</protein>
<dbReference type="FunFam" id="3.30.70.330:FF:000105">
    <property type="entry name" value="HIV Tat-specific factor 1 homolog"/>
    <property type="match status" value="1"/>
</dbReference>
<dbReference type="AlphaFoldDB" id="A0A8R1IRI9"/>
<proteinExistence type="inferred from homology"/>